<proteinExistence type="predicted"/>
<sequence length="81" mass="9133">MLFHLHLAKNTVSDVAVTTPVGGSFSVSKLIHVVAFQLFRETMRFCVNLIGAIYKMRLAPIELDLFDFFTRGALWHHGNKG</sequence>
<dbReference type="Proteomes" id="UP000044806">
    <property type="component" value="Unassembled WGS sequence"/>
</dbReference>
<evidence type="ECO:0000313" key="4">
    <source>
        <dbReference type="Proteomes" id="UP000046067"/>
    </source>
</evidence>
<dbReference type="EMBL" id="CWOW01000008">
    <property type="protein sequence ID" value="CSA55166.1"/>
    <property type="molecule type" value="Genomic_DNA"/>
</dbReference>
<name>A0A655UGV8_VIBCL</name>
<dbReference type="Proteomes" id="UP000046067">
    <property type="component" value="Unassembled WGS sequence"/>
</dbReference>
<organism evidence="1 3">
    <name type="scientific">Vibrio cholerae</name>
    <dbReference type="NCBI Taxonomy" id="666"/>
    <lineage>
        <taxon>Bacteria</taxon>
        <taxon>Pseudomonadati</taxon>
        <taxon>Pseudomonadota</taxon>
        <taxon>Gammaproteobacteria</taxon>
        <taxon>Vibrionales</taxon>
        <taxon>Vibrionaceae</taxon>
        <taxon>Vibrio</taxon>
    </lineage>
</organism>
<gene>
    <name evidence="1" type="ORF">ERS013165_01866</name>
    <name evidence="2" type="ORF">ERS013201_00059</name>
</gene>
<dbReference type="EMBL" id="CWQJ01000001">
    <property type="protein sequence ID" value="CSB50866.1"/>
    <property type="molecule type" value="Genomic_DNA"/>
</dbReference>
<dbReference type="AlphaFoldDB" id="A0A655UGV8"/>
<reference evidence="3 4" key="1">
    <citation type="submission" date="2015-07" db="EMBL/GenBank/DDBJ databases">
        <authorList>
            <consortium name="Pathogen Informatics"/>
        </authorList>
    </citation>
    <scope>NUCLEOTIDE SEQUENCE [LARGE SCALE GENOMIC DNA]</scope>
    <source>
        <strain evidence="2 4">A325</strain>
        <strain evidence="1 3">A51</strain>
    </source>
</reference>
<evidence type="ECO:0000313" key="3">
    <source>
        <dbReference type="Proteomes" id="UP000044806"/>
    </source>
</evidence>
<accession>A0A655UGV8</accession>
<evidence type="ECO:0000313" key="1">
    <source>
        <dbReference type="EMBL" id="CSA55166.1"/>
    </source>
</evidence>
<protein>
    <submittedName>
        <fullName evidence="1">Uncharacterized protein</fullName>
    </submittedName>
</protein>
<evidence type="ECO:0000313" key="2">
    <source>
        <dbReference type="EMBL" id="CSB50866.1"/>
    </source>
</evidence>